<reference evidence="1 2" key="1">
    <citation type="journal article" date="2008" name="ISME J.">
        <title>Comparative genomics of two ecotypes of the marine planktonic copiotroph Alteromonas macleodii suggests alternative lifestyles associated with different kinds of particulate organic matter.</title>
        <authorList>
            <person name="Ivars-Martinez E."/>
            <person name="Martin-Cuadrado A.B."/>
            <person name="D'Auria G."/>
            <person name="Mira A."/>
            <person name="Ferriera S."/>
            <person name="Johnson J."/>
            <person name="Friedman R."/>
            <person name="Rodriguez-Valera F."/>
        </authorList>
    </citation>
    <scope>NUCLEOTIDE SEQUENCE [LARGE SCALE GENOMIC DNA]</scope>
    <source>
        <strain evidence="2">DSM 17117 / CIP 110805 / LMG 28347 / Deep ecotype</strain>
    </source>
</reference>
<dbReference type="EMBL" id="CP001103">
    <property type="protein sequence ID" value="AEA97842.1"/>
    <property type="molecule type" value="Genomic_DNA"/>
</dbReference>
<dbReference type="KEGG" id="amc:MADE_1008510"/>
<evidence type="ECO:0000313" key="2">
    <source>
        <dbReference type="Proteomes" id="UP000001870"/>
    </source>
</evidence>
<evidence type="ECO:0000313" key="1">
    <source>
        <dbReference type="EMBL" id="AEA97842.1"/>
    </source>
</evidence>
<dbReference type="AlphaFoldDB" id="F2G9G3"/>
<dbReference type="Proteomes" id="UP000001870">
    <property type="component" value="Chromosome"/>
</dbReference>
<organism evidence="1 2">
    <name type="scientific">Alteromonas mediterranea (strain DSM 17117 / CIP 110805 / LMG 28347 / Deep ecotype)</name>
    <dbReference type="NCBI Taxonomy" id="1774373"/>
    <lineage>
        <taxon>Bacteria</taxon>
        <taxon>Pseudomonadati</taxon>
        <taxon>Pseudomonadota</taxon>
        <taxon>Gammaproteobacteria</taxon>
        <taxon>Alteromonadales</taxon>
        <taxon>Alteromonadaceae</taxon>
        <taxon>Alteromonas/Salinimonas group</taxon>
        <taxon>Alteromonas</taxon>
    </lineage>
</organism>
<reference evidence="1 2" key="2">
    <citation type="journal article" date="2015" name="Antonie Van Leeuwenhoek">
        <title>Ecophysiological diversity of a novel member of the genus Alteromonas, and description of Alteromonas mediterranea sp. nov.</title>
        <authorList>
            <person name="Ivanova E.P."/>
            <person name="Lopez-Perez M."/>
            <person name="Zabalos M."/>
            <person name="Nguyen S.H."/>
            <person name="Webb H.K."/>
            <person name="Ryan J."/>
            <person name="Lagutin K."/>
            <person name="Vyssotski M."/>
            <person name="Crawford R.J."/>
            <person name="Rodriguez-Valera F."/>
        </authorList>
    </citation>
    <scope>NUCLEOTIDE SEQUENCE [LARGE SCALE GENOMIC DNA]</scope>
    <source>
        <strain evidence="2">DSM 17117 / CIP 110805 / LMG 28347 / Deep ecotype</strain>
    </source>
</reference>
<protein>
    <submittedName>
        <fullName evidence="1">Uncharacterized protein</fullName>
    </submittedName>
</protein>
<dbReference type="HOGENOM" id="CLU_3303681_0_0_6"/>
<accession>F2G9G3</accession>
<gene>
    <name evidence="1" type="ordered locus">MADE_1008510</name>
</gene>
<keyword evidence="2" id="KW-1185">Reference proteome</keyword>
<proteinExistence type="predicted"/>
<sequence length="39" mass="4177">MIVNKVTKDGFDVAGDVGKTCMKDSLKQVAQAFFSGLRA</sequence>
<name>F2G9G3_ALTMD</name>